<accession>A0A8S5UNW3</accession>
<protein>
    <submittedName>
        <fullName evidence="1">Uncharacterized protein</fullName>
    </submittedName>
</protein>
<evidence type="ECO:0000313" key="1">
    <source>
        <dbReference type="EMBL" id="DAF96159.1"/>
    </source>
</evidence>
<organism evidence="1">
    <name type="scientific">Podoviridae sp. ctG4L18</name>
    <dbReference type="NCBI Taxonomy" id="2825234"/>
    <lineage>
        <taxon>Viruses</taxon>
        <taxon>Duplodnaviria</taxon>
        <taxon>Heunggongvirae</taxon>
        <taxon>Uroviricota</taxon>
        <taxon>Caudoviricetes</taxon>
    </lineage>
</organism>
<proteinExistence type="predicted"/>
<dbReference type="EMBL" id="BK016114">
    <property type="protein sequence ID" value="DAF96159.1"/>
    <property type="molecule type" value="Genomic_DNA"/>
</dbReference>
<name>A0A8S5UNW3_9CAUD</name>
<reference evidence="1" key="1">
    <citation type="journal article" date="2021" name="Proc. Natl. Acad. Sci. U.S.A.">
        <title>A Catalog of Tens of Thousands of Viruses from Human Metagenomes Reveals Hidden Associations with Chronic Diseases.</title>
        <authorList>
            <person name="Tisza M.J."/>
            <person name="Buck C.B."/>
        </authorList>
    </citation>
    <scope>NUCLEOTIDE SEQUENCE</scope>
    <source>
        <strain evidence="1">CtG4L18</strain>
    </source>
</reference>
<sequence>MPSVFDNQFLNADATAAYLGIASGDPDNGDAELRRSMEIGAMTGLLFRIPHSVKNILAPYKENSTSFIRSSDKYSLRNTVA</sequence>